<accession>A0ABQ5J240</accession>
<sequence length="124" mass="14271">MWGCRGWLPERGGWRVEERVRESEYDEWVDPVTRIIFGVRRKTPPEKFSGGGDVVVAGKLAGEDGGGRVVAGRRNYGVTCEEEAKRRNSRAYMKTFEEYYFLHLYAVSSNEDTAYQRQLSIRNA</sequence>
<evidence type="ECO:0000313" key="2">
    <source>
        <dbReference type="Proteomes" id="UP001151760"/>
    </source>
</evidence>
<dbReference type="EMBL" id="BQNB010021452">
    <property type="protein sequence ID" value="GJU06567.1"/>
    <property type="molecule type" value="Genomic_DNA"/>
</dbReference>
<name>A0ABQ5J240_9ASTR</name>
<keyword evidence="2" id="KW-1185">Reference proteome</keyword>
<reference evidence="1" key="1">
    <citation type="journal article" date="2022" name="Int. J. Mol. Sci.">
        <title>Draft Genome of Tanacetum Coccineum: Genomic Comparison of Closely Related Tanacetum-Family Plants.</title>
        <authorList>
            <person name="Yamashiro T."/>
            <person name="Shiraishi A."/>
            <person name="Nakayama K."/>
            <person name="Satake H."/>
        </authorList>
    </citation>
    <scope>NUCLEOTIDE SEQUENCE</scope>
</reference>
<gene>
    <name evidence="1" type="ORF">Tco_1122997</name>
</gene>
<proteinExistence type="predicted"/>
<comment type="caution">
    <text evidence="1">The sequence shown here is derived from an EMBL/GenBank/DDBJ whole genome shotgun (WGS) entry which is preliminary data.</text>
</comment>
<organism evidence="1 2">
    <name type="scientific">Tanacetum coccineum</name>
    <dbReference type="NCBI Taxonomy" id="301880"/>
    <lineage>
        <taxon>Eukaryota</taxon>
        <taxon>Viridiplantae</taxon>
        <taxon>Streptophyta</taxon>
        <taxon>Embryophyta</taxon>
        <taxon>Tracheophyta</taxon>
        <taxon>Spermatophyta</taxon>
        <taxon>Magnoliopsida</taxon>
        <taxon>eudicotyledons</taxon>
        <taxon>Gunneridae</taxon>
        <taxon>Pentapetalae</taxon>
        <taxon>asterids</taxon>
        <taxon>campanulids</taxon>
        <taxon>Asterales</taxon>
        <taxon>Asteraceae</taxon>
        <taxon>Asteroideae</taxon>
        <taxon>Anthemideae</taxon>
        <taxon>Anthemidinae</taxon>
        <taxon>Tanacetum</taxon>
    </lineage>
</organism>
<evidence type="ECO:0000313" key="1">
    <source>
        <dbReference type="EMBL" id="GJU06567.1"/>
    </source>
</evidence>
<protein>
    <submittedName>
        <fullName evidence="1">Uncharacterized protein</fullName>
    </submittedName>
</protein>
<dbReference type="Proteomes" id="UP001151760">
    <property type="component" value="Unassembled WGS sequence"/>
</dbReference>
<reference evidence="1" key="2">
    <citation type="submission" date="2022-01" db="EMBL/GenBank/DDBJ databases">
        <authorList>
            <person name="Yamashiro T."/>
            <person name="Shiraishi A."/>
            <person name="Satake H."/>
            <person name="Nakayama K."/>
        </authorList>
    </citation>
    <scope>NUCLEOTIDE SEQUENCE</scope>
</reference>